<evidence type="ECO:0000313" key="15">
    <source>
        <dbReference type="Proteomes" id="UP000584663"/>
    </source>
</evidence>
<dbReference type="InterPro" id="IPR058781">
    <property type="entry name" value="HH_AprE-like"/>
</dbReference>
<keyword evidence="10" id="KW-0175">Coiled coil</keyword>
<dbReference type="InterPro" id="IPR010129">
    <property type="entry name" value="T1SS_HlyD"/>
</dbReference>
<dbReference type="Pfam" id="PF26002">
    <property type="entry name" value="Beta-barrel_AprE"/>
    <property type="match status" value="1"/>
</dbReference>
<feature type="coiled-coil region" evidence="10">
    <location>
        <begin position="227"/>
        <end position="268"/>
    </location>
</feature>
<reference evidence="13 15" key="1">
    <citation type="submission" date="2020-08" db="EMBL/GenBank/DDBJ databases">
        <title>Genomic Encyclopedia of Type Strains, Phase IV (KMG-IV): sequencing the most valuable type-strain genomes for metagenomic binning, comparative biology and taxonomic classification.</title>
        <authorList>
            <person name="Goeker M."/>
        </authorList>
    </citation>
    <scope>NUCLEOTIDE SEQUENCE [LARGE SCALE GENOMIC DNA]</scope>
    <source>
        <strain evidence="13 15">DSM 14562</strain>
    </source>
</reference>
<dbReference type="InterPro" id="IPR058982">
    <property type="entry name" value="Beta-barrel_AprE"/>
</dbReference>
<evidence type="ECO:0000256" key="4">
    <source>
        <dbReference type="ARBA" id="ARBA00022475"/>
    </source>
</evidence>
<evidence type="ECO:0000256" key="6">
    <source>
        <dbReference type="ARBA" id="ARBA00022692"/>
    </source>
</evidence>
<evidence type="ECO:0000259" key="11">
    <source>
        <dbReference type="Pfam" id="PF25994"/>
    </source>
</evidence>
<dbReference type="Pfam" id="PF25994">
    <property type="entry name" value="HH_AprE"/>
    <property type="match status" value="1"/>
</dbReference>
<dbReference type="AlphaFoldDB" id="A0AA40ZXM8"/>
<dbReference type="PRINTS" id="PR01490">
    <property type="entry name" value="RTXTOXIND"/>
</dbReference>
<evidence type="ECO:0000313" key="13">
    <source>
        <dbReference type="EMBL" id="MBB4611041.1"/>
    </source>
</evidence>
<evidence type="ECO:0000256" key="10">
    <source>
        <dbReference type="SAM" id="Coils"/>
    </source>
</evidence>
<evidence type="ECO:0000256" key="1">
    <source>
        <dbReference type="ARBA" id="ARBA00004377"/>
    </source>
</evidence>
<dbReference type="Gene3D" id="2.40.50.100">
    <property type="match status" value="1"/>
</dbReference>
<evidence type="ECO:0000256" key="7">
    <source>
        <dbReference type="ARBA" id="ARBA00022989"/>
    </source>
</evidence>
<comment type="caution">
    <text evidence="14">The sequence shown here is derived from an EMBL/GenBank/DDBJ whole genome shotgun (WGS) entry which is preliminary data.</text>
</comment>
<evidence type="ECO:0000259" key="12">
    <source>
        <dbReference type="Pfam" id="PF26002"/>
    </source>
</evidence>
<dbReference type="Proteomes" id="UP000584663">
    <property type="component" value="Unassembled WGS sequence"/>
</dbReference>
<keyword evidence="4 9" id="KW-1003">Cell membrane</keyword>
<name>A0AA40ZXM8_9SPHN</name>
<dbReference type="EMBL" id="JACHNX010000018">
    <property type="protein sequence ID" value="MBB4611041.1"/>
    <property type="molecule type" value="Genomic_DNA"/>
</dbReference>
<comment type="similarity">
    <text evidence="2 9">Belongs to the membrane fusion protein (MFP) (TC 8.A.1) family.</text>
</comment>
<dbReference type="Gene3D" id="2.40.30.170">
    <property type="match status" value="1"/>
</dbReference>
<comment type="subcellular location">
    <subcellularLocation>
        <location evidence="1 9">Cell inner membrane</location>
        <topology evidence="1 9">Single-pass membrane protein</topology>
    </subcellularLocation>
</comment>
<keyword evidence="5 9" id="KW-0997">Cell inner membrane</keyword>
<keyword evidence="15" id="KW-1185">Reference proteome</keyword>
<dbReference type="NCBIfam" id="TIGR01843">
    <property type="entry name" value="type_I_hlyD"/>
    <property type="match status" value="1"/>
</dbReference>
<dbReference type="GO" id="GO:0005886">
    <property type="term" value="C:plasma membrane"/>
    <property type="evidence" value="ECO:0007669"/>
    <property type="project" value="UniProtKB-SubCell"/>
</dbReference>
<feature type="transmembrane region" description="Helical" evidence="9">
    <location>
        <begin position="36"/>
        <end position="63"/>
    </location>
</feature>
<keyword evidence="6 9" id="KW-0812">Transmembrane</keyword>
<feature type="domain" description="AprE-like beta-barrel" evidence="12">
    <location>
        <begin position="339"/>
        <end position="428"/>
    </location>
</feature>
<feature type="domain" description="AprE-like long alpha-helical hairpin" evidence="11">
    <location>
        <begin position="115"/>
        <end position="296"/>
    </location>
</feature>
<proteinExistence type="inferred from homology"/>
<keyword evidence="3 9" id="KW-0813">Transport</keyword>
<dbReference type="GO" id="GO:0015031">
    <property type="term" value="P:protein transport"/>
    <property type="evidence" value="ECO:0007669"/>
    <property type="project" value="InterPro"/>
</dbReference>
<dbReference type="InterPro" id="IPR050739">
    <property type="entry name" value="MFP"/>
</dbReference>
<dbReference type="EMBL" id="JAFHKU010000126">
    <property type="protein sequence ID" value="MBN3558273.1"/>
    <property type="molecule type" value="Genomic_DNA"/>
</dbReference>
<feature type="coiled-coil region" evidence="10">
    <location>
        <begin position="168"/>
        <end position="202"/>
    </location>
</feature>
<dbReference type="Proteomes" id="UP000704529">
    <property type="component" value="Unassembled WGS sequence"/>
</dbReference>
<keyword evidence="7 9" id="KW-1133">Transmembrane helix</keyword>
<dbReference type="Gene3D" id="6.10.140.920">
    <property type="match status" value="1"/>
</dbReference>
<evidence type="ECO:0000256" key="2">
    <source>
        <dbReference type="ARBA" id="ARBA00009477"/>
    </source>
</evidence>
<accession>A0AA40ZXM8</accession>
<sequence length="451" mass="49391">MNGIVTTGGPGSRLAIIEEQSVSYDPVRSASRHFRVALIAILVLVLGFGLASALIPIGGAVIAPGQVGVKSRIKRIAHPGGGVISEILVENGQRVRKGQILMRFDDQVTGADARYSSLSVDQLLAQRARLEAERLGVANIAFPEELLKGGEGAQRAMADERKLFNIRRTEQAGLIAQLQSRVRQYEQQIGAYRAQINALNKQTALIDPERQGVKDLWDKGLVTISRRNQLERTAADLQGNVGALQANIASTEARITEAREQIIQLGETRRSEAGTRLAELNNTLNQQQVRSVSAVDAQNRSVLRAPYDGVVDKLQFSTIGGVVRPAEVIMEIVPDSDELMVEAGVSPTDIDQVHVGQQARIRFSGFNSTATPEIHGKVVTVAADRSTDAEGKQAFYPVRVAIDDAEMRRYPEMRLRPGVPAEVFIETGNRTMISYITKPLRDQFERAFRDN</sequence>
<evidence type="ECO:0000256" key="8">
    <source>
        <dbReference type="ARBA" id="ARBA00023136"/>
    </source>
</evidence>
<gene>
    <name evidence="13" type="ORF">GGQ89_003281</name>
    <name evidence="14" type="ORF">JYA60_08545</name>
</gene>
<organism evidence="14 16">
    <name type="scientific">Sphingomonas yabuuchiae</name>
    <dbReference type="NCBI Taxonomy" id="172044"/>
    <lineage>
        <taxon>Bacteria</taxon>
        <taxon>Pseudomonadati</taxon>
        <taxon>Pseudomonadota</taxon>
        <taxon>Alphaproteobacteria</taxon>
        <taxon>Sphingomonadales</taxon>
        <taxon>Sphingomonadaceae</taxon>
        <taxon>Sphingomonas</taxon>
    </lineage>
</organism>
<evidence type="ECO:0000313" key="14">
    <source>
        <dbReference type="EMBL" id="MBN3558273.1"/>
    </source>
</evidence>
<protein>
    <recommendedName>
        <fullName evidence="9">Membrane fusion protein (MFP) family protein</fullName>
    </recommendedName>
</protein>
<evidence type="ECO:0000256" key="9">
    <source>
        <dbReference type="RuleBase" id="RU365093"/>
    </source>
</evidence>
<dbReference type="PANTHER" id="PTHR30386">
    <property type="entry name" value="MEMBRANE FUSION SUBUNIT OF EMRAB-TOLC MULTIDRUG EFFLUX PUMP"/>
    <property type="match status" value="1"/>
</dbReference>
<reference evidence="14" key="2">
    <citation type="submission" date="2021-01" db="EMBL/GenBank/DDBJ databases">
        <title>Genome Sequencing of Type Strains.</title>
        <authorList>
            <person name="Lemaire J.F."/>
            <person name="Inderbitzin P."/>
            <person name="Collins S.B."/>
            <person name="Wespe N."/>
            <person name="Knight-Connoni V."/>
        </authorList>
    </citation>
    <scope>NUCLEOTIDE SEQUENCE</scope>
    <source>
        <strain evidence="14">DSM 14562</strain>
    </source>
</reference>
<evidence type="ECO:0000256" key="3">
    <source>
        <dbReference type="ARBA" id="ARBA00022448"/>
    </source>
</evidence>
<dbReference type="RefSeq" id="WP_056432597.1">
    <property type="nucleotide sequence ID" value="NZ_JACHNX010000018.1"/>
</dbReference>
<dbReference type="PANTHER" id="PTHR30386:SF17">
    <property type="entry name" value="ALKALINE PROTEASE SECRETION PROTEIN APRE"/>
    <property type="match status" value="1"/>
</dbReference>
<evidence type="ECO:0000256" key="5">
    <source>
        <dbReference type="ARBA" id="ARBA00022519"/>
    </source>
</evidence>
<keyword evidence="8 9" id="KW-0472">Membrane</keyword>
<evidence type="ECO:0000313" key="16">
    <source>
        <dbReference type="Proteomes" id="UP000704529"/>
    </source>
</evidence>